<dbReference type="PROSITE" id="PS50234">
    <property type="entry name" value="VWFA"/>
    <property type="match status" value="1"/>
</dbReference>
<dbReference type="InterPro" id="IPR002035">
    <property type="entry name" value="VWF_A"/>
</dbReference>
<keyword evidence="3" id="KW-0732">Signal</keyword>
<organism evidence="6 7">
    <name type="scientific">Elysia crispata</name>
    <name type="common">lettuce slug</name>
    <dbReference type="NCBI Taxonomy" id="231223"/>
    <lineage>
        <taxon>Eukaryota</taxon>
        <taxon>Metazoa</taxon>
        <taxon>Spiralia</taxon>
        <taxon>Lophotrochozoa</taxon>
        <taxon>Mollusca</taxon>
        <taxon>Gastropoda</taxon>
        <taxon>Heterobranchia</taxon>
        <taxon>Euthyneura</taxon>
        <taxon>Panpulmonata</taxon>
        <taxon>Sacoglossa</taxon>
        <taxon>Placobranchoidea</taxon>
        <taxon>Plakobranchidae</taxon>
        <taxon>Elysia</taxon>
    </lineage>
</organism>
<feature type="signal peptide" evidence="3">
    <location>
        <begin position="1"/>
        <end position="22"/>
    </location>
</feature>
<name>A0AAE0ZH45_9GAST</name>
<sequence>MGCWKCVVLLLAVAFTFDGALSQTCNSQVDLVVVLDGCNGLTASEFDRLKTLVIDYVRVKSETSTKSTLNAGYVVVSENVDAQLDPTTRYADFAASLSRVPFTGGRSVVTSSAIETAFSKLLNVNSPTGTPKIMIVLVSQTSSNQVRTRTIANLARQYSTVIWGVGLKSMDPSELLVIAGDQNTLRTLSDVQNAVSLPDIPLNLRGVDCGSVNPTTLRPTTPTPPTTPSPTTPRPTTPRPTTPRPTTPRPTTPRPTTPRPTTPRPTTPRPTTPRPTTPRPTTPRPTTPRPTTPRPSTPRPTTPRPTTPRPTTPRTTIPPPTTQRPETPGTSRRPTTVGPSTAPPLTTQRTTTLRPLEIDSLCQDAVIVSGVGVRGHPTDPEKYIQCYFPQSLGGSRRRRRRQISTGFSAVSLGTTNTLAVIRQCAFGLFWNQPTLTCSPAASVAVQDDVCSAAGAQRTRPVSGNCRGYYLCVSGRSVPMCCPMGYAYSKFGCLECPTCRENCMTNAPSTSYSCNYQPVWNKPDSYRVFKWNTDGGSYVEQQCPESCYFNLATCDCAYKPWTPQNDTAPICQPSYTIGFSQAGYSGPDVRAPLENDDSFADYGGPLVIEFRYREAEEIVSRQALLSSTECPRAGFLLITVDRESVLVEVTTQGGVLTSFTLPTVGFKPDEYKTFRLVDNNDFIMATITDGRDGYTTRVAAPASPYLQCGLDIGRGRFVNDFRGFIDNFVLYKCIPTNVLA</sequence>
<evidence type="ECO:0000313" key="7">
    <source>
        <dbReference type="Proteomes" id="UP001283361"/>
    </source>
</evidence>
<feature type="domain" description="Chitin-binding type-2" evidence="5">
    <location>
        <begin position="447"/>
        <end position="495"/>
    </location>
</feature>
<dbReference type="GO" id="GO:0008061">
    <property type="term" value="F:chitin binding"/>
    <property type="evidence" value="ECO:0007669"/>
    <property type="project" value="InterPro"/>
</dbReference>
<evidence type="ECO:0000259" key="4">
    <source>
        <dbReference type="PROSITE" id="PS50234"/>
    </source>
</evidence>
<dbReference type="InterPro" id="IPR036465">
    <property type="entry name" value="vWFA_dom_sf"/>
</dbReference>
<accession>A0AAE0ZH45</accession>
<dbReference type="Gene3D" id="3.40.50.410">
    <property type="entry name" value="von Willebrand factor, type A domain"/>
    <property type="match status" value="1"/>
</dbReference>
<feature type="compositionally biased region" description="Low complexity" evidence="2">
    <location>
        <begin position="343"/>
        <end position="353"/>
    </location>
</feature>
<gene>
    <name evidence="6" type="ORF">RRG08_011967</name>
</gene>
<evidence type="ECO:0000313" key="6">
    <source>
        <dbReference type="EMBL" id="KAK3769294.1"/>
    </source>
</evidence>
<dbReference type="PANTHER" id="PTHR13037:SF24">
    <property type="entry name" value="POLYCOMB PROTEIN PCL-RELATED"/>
    <property type="match status" value="1"/>
</dbReference>
<dbReference type="Pfam" id="PF00092">
    <property type="entry name" value="VWA"/>
    <property type="match status" value="1"/>
</dbReference>
<reference evidence="6" key="1">
    <citation type="journal article" date="2023" name="G3 (Bethesda)">
        <title>A reference genome for the long-term kleptoplast-retaining sea slug Elysia crispata morphotype clarki.</title>
        <authorList>
            <person name="Eastman K.E."/>
            <person name="Pendleton A.L."/>
            <person name="Shaikh M.A."/>
            <person name="Suttiyut T."/>
            <person name="Ogas R."/>
            <person name="Tomko P."/>
            <person name="Gavelis G."/>
            <person name="Widhalm J.R."/>
            <person name="Wisecaver J.H."/>
        </authorList>
    </citation>
    <scope>NUCLEOTIDE SEQUENCE</scope>
    <source>
        <strain evidence="6">ECLA1</strain>
    </source>
</reference>
<dbReference type="Proteomes" id="UP001283361">
    <property type="component" value="Unassembled WGS sequence"/>
</dbReference>
<feature type="domain" description="VWFA" evidence="4">
    <location>
        <begin position="30"/>
        <end position="204"/>
    </location>
</feature>
<dbReference type="PANTHER" id="PTHR13037">
    <property type="entry name" value="FORMIN"/>
    <property type="match status" value="1"/>
</dbReference>
<evidence type="ECO:0000259" key="5">
    <source>
        <dbReference type="PROSITE" id="PS50940"/>
    </source>
</evidence>
<evidence type="ECO:0000256" key="1">
    <source>
        <dbReference type="ARBA" id="ARBA00022581"/>
    </source>
</evidence>
<keyword evidence="1" id="KW-0945">Host-virus interaction</keyword>
<dbReference type="AlphaFoldDB" id="A0AAE0ZH45"/>
<dbReference type="GO" id="GO:0005576">
    <property type="term" value="C:extracellular region"/>
    <property type="evidence" value="ECO:0007669"/>
    <property type="project" value="InterPro"/>
</dbReference>
<dbReference type="SUPFAM" id="SSF53300">
    <property type="entry name" value="vWA-like"/>
    <property type="match status" value="1"/>
</dbReference>
<keyword evidence="7" id="KW-1185">Reference proteome</keyword>
<feature type="chain" id="PRO_5042170372" evidence="3">
    <location>
        <begin position="23"/>
        <end position="739"/>
    </location>
</feature>
<protein>
    <submittedName>
        <fullName evidence="6">Uncharacterized protein</fullName>
    </submittedName>
</protein>
<feature type="region of interest" description="Disordered" evidence="2">
    <location>
        <begin position="201"/>
        <end position="353"/>
    </location>
</feature>
<comment type="caution">
    <text evidence="6">The sequence shown here is derived from an EMBL/GenBank/DDBJ whole genome shotgun (WGS) entry which is preliminary data.</text>
</comment>
<evidence type="ECO:0000256" key="3">
    <source>
        <dbReference type="SAM" id="SignalP"/>
    </source>
</evidence>
<evidence type="ECO:0000256" key="2">
    <source>
        <dbReference type="SAM" id="MobiDB-lite"/>
    </source>
</evidence>
<dbReference type="EMBL" id="JAWDGP010003945">
    <property type="protein sequence ID" value="KAK3769294.1"/>
    <property type="molecule type" value="Genomic_DNA"/>
</dbReference>
<proteinExistence type="predicted"/>
<feature type="compositionally biased region" description="Polar residues" evidence="2">
    <location>
        <begin position="329"/>
        <end position="339"/>
    </location>
</feature>
<dbReference type="PROSITE" id="PS50940">
    <property type="entry name" value="CHIT_BIND_II"/>
    <property type="match status" value="1"/>
</dbReference>
<feature type="compositionally biased region" description="Pro residues" evidence="2">
    <location>
        <begin position="221"/>
        <end position="322"/>
    </location>
</feature>
<dbReference type="InterPro" id="IPR002557">
    <property type="entry name" value="Chitin-bd_dom"/>
</dbReference>